<dbReference type="InterPro" id="IPR016181">
    <property type="entry name" value="Acyl_CoA_acyltransferase"/>
</dbReference>
<dbReference type="SUPFAM" id="SSF55729">
    <property type="entry name" value="Acyl-CoA N-acyltransferases (Nat)"/>
    <property type="match status" value="1"/>
</dbReference>
<dbReference type="Pfam" id="PF13302">
    <property type="entry name" value="Acetyltransf_3"/>
    <property type="match status" value="1"/>
</dbReference>
<keyword evidence="3" id="KW-1185">Reference proteome</keyword>
<proteinExistence type="predicted"/>
<dbReference type="Gene3D" id="3.40.630.30">
    <property type="match status" value="1"/>
</dbReference>
<keyword evidence="2" id="KW-0808">Transferase</keyword>
<dbReference type="PROSITE" id="PS51186">
    <property type="entry name" value="GNAT"/>
    <property type="match status" value="1"/>
</dbReference>
<dbReference type="InterPro" id="IPR051531">
    <property type="entry name" value="N-acetyltransferase"/>
</dbReference>
<dbReference type="InterPro" id="IPR000182">
    <property type="entry name" value="GNAT_dom"/>
</dbReference>
<comment type="caution">
    <text evidence="2">The sequence shown here is derived from an EMBL/GenBank/DDBJ whole genome shotgun (WGS) entry which is preliminary data.</text>
</comment>
<evidence type="ECO:0000313" key="2">
    <source>
        <dbReference type="EMBL" id="RED53849.1"/>
    </source>
</evidence>
<dbReference type="PANTHER" id="PTHR43792:SF1">
    <property type="entry name" value="N-ACETYLTRANSFERASE DOMAIN-CONTAINING PROTEIN"/>
    <property type="match status" value="1"/>
</dbReference>
<sequence length="173" mass="19706">MTIAYPEFETERLNLRLLGEEDAAFLLELWNDPGFIKNIRDKKIRTLDQALEEVRNVILPGHETNGFGMYRISRKGDDTPIGVCGLVKRDNFENADLGYAFLPDYLGMGYAAEAAAYVLDEARDRLGMNRVVGIVSPDNEPSIRLLEKCGFIFERMFVYEEGEEPIRFYGLAL</sequence>
<dbReference type="AlphaFoldDB" id="A0A3D9HWQ9"/>
<evidence type="ECO:0000313" key="3">
    <source>
        <dbReference type="Proteomes" id="UP000256845"/>
    </source>
</evidence>
<accession>A0A3D9HWQ9</accession>
<dbReference type="EMBL" id="QRDW01000001">
    <property type="protein sequence ID" value="RED53849.1"/>
    <property type="molecule type" value="Genomic_DNA"/>
</dbReference>
<dbReference type="Proteomes" id="UP000256845">
    <property type="component" value="Unassembled WGS sequence"/>
</dbReference>
<dbReference type="GO" id="GO:0016747">
    <property type="term" value="F:acyltransferase activity, transferring groups other than amino-acyl groups"/>
    <property type="evidence" value="ECO:0007669"/>
    <property type="project" value="InterPro"/>
</dbReference>
<protein>
    <submittedName>
        <fullName evidence="2">RimJ/RimL family protein N-acetyltransferase</fullName>
    </submittedName>
</protein>
<reference evidence="2 3" key="1">
    <citation type="submission" date="2018-07" db="EMBL/GenBank/DDBJ databases">
        <title>Genomic Encyclopedia of Type Strains, Phase III (KMG-III): the genomes of soil and plant-associated and newly described type strains.</title>
        <authorList>
            <person name="Whitman W."/>
        </authorList>
    </citation>
    <scope>NUCLEOTIDE SEQUENCE [LARGE SCALE GENOMIC DNA]</scope>
    <source>
        <strain evidence="2 3">CECT 8488</strain>
    </source>
</reference>
<organism evidence="2 3">
    <name type="scientific">Aestuariispira insulae</name>
    <dbReference type="NCBI Taxonomy" id="1461337"/>
    <lineage>
        <taxon>Bacteria</taxon>
        <taxon>Pseudomonadati</taxon>
        <taxon>Pseudomonadota</taxon>
        <taxon>Alphaproteobacteria</taxon>
        <taxon>Rhodospirillales</taxon>
        <taxon>Kiloniellaceae</taxon>
        <taxon>Aestuariispira</taxon>
    </lineage>
</organism>
<feature type="domain" description="N-acetyltransferase" evidence="1">
    <location>
        <begin position="13"/>
        <end position="173"/>
    </location>
</feature>
<dbReference type="PANTHER" id="PTHR43792">
    <property type="entry name" value="GNAT FAMILY, PUTATIVE (AFU_ORTHOLOGUE AFUA_3G00765)-RELATED-RELATED"/>
    <property type="match status" value="1"/>
</dbReference>
<name>A0A3D9HWQ9_9PROT</name>
<dbReference type="RefSeq" id="WP_181905160.1">
    <property type="nucleotide sequence ID" value="NZ_QRDW01000001.1"/>
</dbReference>
<evidence type="ECO:0000259" key="1">
    <source>
        <dbReference type="PROSITE" id="PS51186"/>
    </source>
</evidence>
<gene>
    <name evidence="2" type="ORF">DFP90_101648</name>
</gene>